<keyword evidence="2" id="KW-1185">Reference proteome</keyword>
<sequence length="188" mass="21472">MMDSIIYPEQILATFAETVASSALFEFSKYVYSRKGQTDSRDIIAIAAKNLQECNIQKMRNELYSNQELAFHSKVIIENTIYHLPMIDFITKDRSQLPITHLEDFASLHSCQLFICESGSSFHGYFTTLLDVNSWYSFLGELLLLNITPGKDTVDTRWVGHSLIQGFSSLRLSNNTKKLLPKIIYVSD</sequence>
<reference evidence="2" key="1">
    <citation type="submission" date="2016-11" db="EMBL/GenBank/DDBJ databases">
        <authorList>
            <person name="Varghese N."/>
            <person name="Submissions S."/>
        </authorList>
    </citation>
    <scope>NUCLEOTIDE SEQUENCE [LARGE SCALE GENOMIC DNA]</scope>
    <source>
        <strain evidence="2">DSM 16219</strain>
    </source>
</reference>
<dbReference type="InterPro" id="IPR056250">
    <property type="entry name" value="AEP-like"/>
</dbReference>
<evidence type="ECO:0000313" key="1">
    <source>
        <dbReference type="EMBL" id="SHJ72462.1"/>
    </source>
</evidence>
<dbReference type="RefSeq" id="WP_139264684.1">
    <property type="nucleotide sequence ID" value="NZ_FQZU01000011.1"/>
</dbReference>
<gene>
    <name evidence="1" type="ORF">SAMN02745216_02130</name>
</gene>
<protein>
    <submittedName>
        <fullName evidence="1">Uncharacterized protein</fullName>
    </submittedName>
</protein>
<proteinExistence type="predicted"/>
<dbReference type="AlphaFoldDB" id="A0A1M6LMX4"/>
<name>A0A1M6LMX4_9BACT</name>
<dbReference type="OrthoDB" id="6197540at2"/>
<organism evidence="1 2">
    <name type="scientific">Desulfatibacillum alkenivorans DSM 16219</name>
    <dbReference type="NCBI Taxonomy" id="1121393"/>
    <lineage>
        <taxon>Bacteria</taxon>
        <taxon>Pseudomonadati</taxon>
        <taxon>Thermodesulfobacteriota</taxon>
        <taxon>Desulfobacteria</taxon>
        <taxon>Desulfobacterales</taxon>
        <taxon>Desulfatibacillaceae</taxon>
        <taxon>Desulfatibacillum</taxon>
    </lineage>
</organism>
<dbReference type="Pfam" id="PF24387">
    <property type="entry name" value="AEP-like"/>
    <property type="match status" value="1"/>
</dbReference>
<dbReference type="Proteomes" id="UP000183994">
    <property type="component" value="Unassembled WGS sequence"/>
</dbReference>
<accession>A0A1M6LMX4</accession>
<evidence type="ECO:0000313" key="2">
    <source>
        <dbReference type="Proteomes" id="UP000183994"/>
    </source>
</evidence>
<dbReference type="STRING" id="1121393.SAMN02745216_02130"/>
<dbReference type="EMBL" id="FQZU01000011">
    <property type="protein sequence ID" value="SHJ72462.1"/>
    <property type="molecule type" value="Genomic_DNA"/>
</dbReference>